<accession>A0A517XYG4</accession>
<protein>
    <recommendedName>
        <fullName evidence="1">Schlafen group 3-like DNA/RNA helicase domain-containing protein</fullName>
    </recommendedName>
</protein>
<dbReference type="InterPro" id="IPR018647">
    <property type="entry name" value="SLFN_3-like_DNA/RNA_helicase"/>
</dbReference>
<dbReference type="AlphaFoldDB" id="A0A517XYG4"/>
<dbReference type="Proteomes" id="UP000319576">
    <property type="component" value="Chromosome"/>
</dbReference>
<dbReference type="SUPFAM" id="SSF52540">
    <property type="entry name" value="P-loop containing nucleoside triphosphate hydrolases"/>
    <property type="match status" value="1"/>
</dbReference>
<dbReference type="Pfam" id="PF09848">
    <property type="entry name" value="SLFN-g3_helicase"/>
    <property type="match status" value="1"/>
</dbReference>
<evidence type="ECO:0000313" key="3">
    <source>
        <dbReference type="Proteomes" id="UP000319576"/>
    </source>
</evidence>
<dbReference type="EMBL" id="CP036273">
    <property type="protein sequence ID" value="QDU22513.1"/>
    <property type="molecule type" value="Genomic_DNA"/>
</dbReference>
<dbReference type="InterPro" id="IPR027417">
    <property type="entry name" value="P-loop_NTPase"/>
</dbReference>
<reference evidence="2 3" key="1">
    <citation type="submission" date="2019-02" db="EMBL/GenBank/DDBJ databases">
        <title>Deep-cultivation of Planctomycetes and their phenomic and genomic characterization uncovers novel biology.</title>
        <authorList>
            <person name="Wiegand S."/>
            <person name="Jogler M."/>
            <person name="Boedeker C."/>
            <person name="Pinto D."/>
            <person name="Vollmers J."/>
            <person name="Rivas-Marin E."/>
            <person name="Kohn T."/>
            <person name="Peeters S.H."/>
            <person name="Heuer A."/>
            <person name="Rast P."/>
            <person name="Oberbeckmann S."/>
            <person name="Bunk B."/>
            <person name="Jeske O."/>
            <person name="Meyerdierks A."/>
            <person name="Storesund J.E."/>
            <person name="Kallscheuer N."/>
            <person name="Luecker S."/>
            <person name="Lage O.M."/>
            <person name="Pohl T."/>
            <person name="Merkel B.J."/>
            <person name="Hornburger P."/>
            <person name="Mueller R.-W."/>
            <person name="Bruemmer F."/>
            <person name="Labrenz M."/>
            <person name="Spormann A.M."/>
            <person name="Op den Camp H."/>
            <person name="Overmann J."/>
            <person name="Amann R."/>
            <person name="Jetten M.S.M."/>
            <person name="Mascher T."/>
            <person name="Medema M.H."/>
            <person name="Devos D.P."/>
            <person name="Kaster A.-K."/>
            <person name="Ovreas L."/>
            <person name="Rohde M."/>
            <person name="Galperin M.Y."/>
            <person name="Jogler C."/>
        </authorList>
    </citation>
    <scope>NUCLEOTIDE SEQUENCE [LARGE SCALE GENOMIC DNA]</scope>
    <source>
        <strain evidence="2 3">ETA_A1</strain>
    </source>
</reference>
<name>A0A517XYG4_9BACT</name>
<evidence type="ECO:0000259" key="1">
    <source>
        <dbReference type="Pfam" id="PF09848"/>
    </source>
</evidence>
<keyword evidence="3" id="KW-1185">Reference proteome</keyword>
<proteinExistence type="predicted"/>
<organism evidence="2 3">
    <name type="scientific">Urbifossiella limnaea</name>
    <dbReference type="NCBI Taxonomy" id="2528023"/>
    <lineage>
        <taxon>Bacteria</taxon>
        <taxon>Pseudomonadati</taxon>
        <taxon>Planctomycetota</taxon>
        <taxon>Planctomycetia</taxon>
        <taxon>Gemmatales</taxon>
        <taxon>Gemmataceae</taxon>
        <taxon>Urbifossiella</taxon>
    </lineage>
</organism>
<dbReference type="KEGG" id="uli:ETAA1_44950"/>
<dbReference type="RefSeq" id="WP_145242307.1">
    <property type="nucleotide sequence ID" value="NZ_CP036273.1"/>
</dbReference>
<gene>
    <name evidence="2" type="ORF">ETAA1_44950</name>
</gene>
<sequence>MPAYARYTLAEFAQTDPDAVRGRLAAGHAAEGYATQRRDAVDAWDVQVDALQQMARELLLVEPLSTGWHVLLEYPIPRRARRVDAVLLAGDVIGVLELKTGRGGLTAADRRQVEDYALDLRDFHVASRGRVIVPVLLTPQHTPGVEAPGVLPGEAVQRVHVLAGPSIAQPLAEVVRSHRRIGTEPIEAASWDLGEYRPVPTIIEAAQHLYANHSVHDIARSHAGAENLTATAEAVLRVIADAQRDRGKVICFVTGVPGAGKTLAGLNIVHARGLHQDRDTLGVFLSGNGPLVRVLTEALAQDRAARLGERVGDARRRVTTFIQNVHRFLPTHTGSNAPIPPENVVVFDEAQRAWDLEQSRRKFNRELSEPEQLLGVMDRLDWAVVVALVGNGQEINTGEAGLPEWGRVLRERFPHWQVRASSEMLGTTGGAFPPLFAEGAGDVLVGADPRLHLSIPLRSFRAEAYADWVEAVLAGDEALAASIRQSLPDFPLALTRDLEAARYWLRCRARGLRRAGLIASSGSRRLRPYGLDVTAELDEAQWFLQPEDDVRSSSFLELVATEFAVQGLELDWVGLGWDADLRRVGGKWSCHRFVGTSWQRVADATRQRYLLNKYRVLLTRAREGLVIWVPPGSSADQTRPPVHYDEAAAYLAACGVGQLDP</sequence>
<dbReference type="OrthoDB" id="3193269at2"/>
<feature type="domain" description="Schlafen group 3-like DNA/RNA helicase" evidence="1">
    <location>
        <begin position="248"/>
        <end position="630"/>
    </location>
</feature>
<evidence type="ECO:0000313" key="2">
    <source>
        <dbReference type="EMBL" id="QDU22513.1"/>
    </source>
</evidence>